<feature type="transmembrane region" description="Helical" evidence="1">
    <location>
        <begin position="230"/>
        <end position="251"/>
    </location>
</feature>
<keyword evidence="1" id="KW-1133">Transmembrane helix</keyword>
<feature type="transmembrane region" description="Helical" evidence="1">
    <location>
        <begin position="121"/>
        <end position="142"/>
    </location>
</feature>
<proteinExistence type="predicted"/>
<evidence type="ECO:0000313" key="2">
    <source>
        <dbReference type="EMBL" id="RGO32162.1"/>
    </source>
</evidence>
<keyword evidence="1" id="KW-0472">Membrane</keyword>
<dbReference type="PANTHER" id="PTHR37314:SF4">
    <property type="entry name" value="UPF0700 TRANSMEMBRANE PROTEIN YOAK"/>
    <property type="match status" value="1"/>
</dbReference>
<name>A0A3E5GC89_9FIRM</name>
<feature type="transmembrane region" description="Helical" evidence="1">
    <location>
        <begin position="154"/>
        <end position="182"/>
    </location>
</feature>
<dbReference type="AlphaFoldDB" id="A0A3E5GC89"/>
<gene>
    <name evidence="2" type="ORF">DXB16_08980</name>
</gene>
<feature type="transmembrane region" description="Helical" evidence="1">
    <location>
        <begin position="258"/>
        <end position="277"/>
    </location>
</feature>
<accession>A0A3E5GC89</accession>
<dbReference type="Proteomes" id="UP000261285">
    <property type="component" value="Unassembled WGS sequence"/>
</dbReference>
<dbReference type="EMBL" id="QSVN01000008">
    <property type="protein sequence ID" value="RGO32162.1"/>
    <property type="molecule type" value="Genomic_DNA"/>
</dbReference>
<evidence type="ECO:0000256" key="1">
    <source>
        <dbReference type="SAM" id="Phobius"/>
    </source>
</evidence>
<dbReference type="Pfam" id="PF06912">
    <property type="entry name" value="DUF1275"/>
    <property type="match status" value="1"/>
</dbReference>
<sequence length="288" mass="32570">MFYMILSVFSFRTLTLLFIKVYNTQLSFKCQSIFVLFSIQSNFSALLFDFSASPAYNRQRVIKMNWIHNHKRALLHINLAFIGGLTGVYAILVRGGNFGAAQTMNLIEMILNFAEMNLTDAFLRLAIFILYGLAIIAAFLIGERFSSVKSYIALVIETVCVWIAGIIPSSVHPLIALFPVFILNAYQWQTFTTPECYNSSTIFSTNNYKQTVLAWMRYHMTHDQSQKKRAWLFTGTLIFFHLGVLAGYFAVKHAGIHGIWFTFVPLITAACLVLPIGEAEILEADVGI</sequence>
<feature type="transmembrane region" description="Helical" evidence="1">
    <location>
        <begin position="33"/>
        <end position="52"/>
    </location>
</feature>
<evidence type="ECO:0000313" key="3">
    <source>
        <dbReference type="Proteomes" id="UP000261285"/>
    </source>
</evidence>
<feature type="transmembrane region" description="Helical" evidence="1">
    <location>
        <begin position="73"/>
        <end position="92"/>
    </location>
</feature>
<dbReference type="PANTHER" id="PTHR37314">
    <property type="entry name" value="SLR0142 PROTEIN"/>
    <property type="match status" value="1"/>
</dbReference>
<comment type="caution">
    <text evidence="2">The sequence shown here is derived from an EMBL/GenBank/DDBJ whole genome shotgun (WGS) entry which is preliminary data.</text>
</comment>
<protein>
    <submittedName>
        <fullName evidence="2">DUF1275 domain-containing protein</fullName>
    </submittedName>
</protein>
<dbReference type="InterPro" id="IPR010699">
    <property type="entry name" value="DUF1275"/>
</dbReference>
<organism evidence="2 3">
    <name type="scientific">Dorea longicatena</name>
    <dbReference type="NCBI Taxonomy" id="88431"/>
    <lineage>
        <taxon>Bacteria</taxon>
        <taxon>Bacillati</taxon>
        <taxon>Bacillota</taxon>
        <taxon>Clostridia</taxon>
        <taxon>Lachnospirales</taxon>
        <taxon>Lachnospiraceae</taxon>
        <taxon>Dorea</taxon>
    </lineage>
</organism>
<keyword evidence="1" id="KW-0812">Transmembrane</keyword>
<reference evidence="2 3" key="1">
    <citation type="submission" date="2018-08" db="EMBL/GenBank/DDBJ databases">
        <title>A genome reference for cultivated species of the human gut microbiota.</title>
        <authorList>
            <person name="Zou Y."/>
            <person name="Xue W."/>
            <person name="Luo G."/>
        </authorList>
    </citation>
    <scope>NUCLEOTIDE SEQUENCE [LARGE SCALE GENOMIC DNA]</scope>
    <source>
        <strain evidence="2 3">OM02-16</strain>
    </source>
</reference>